<gene>
    <name evidence="8" type="ORF">A2771_00805</name>
</gene>
<keyword evidence="2" id="KW-0808">Transferase</keyword>
<proteinExistence type="predicted"/>
<evidence type="ECO:0000256" key="2">
    <source>
        <dbReference type="ARBA" id="ARBA00022679"/>
    </source>
</evidence>
<reference evidence="8 9" key="1">
    <citation type="journal article" date="2016" name="Nat. Commun.">
        <title>Thousands of microbial genomes shed light on interconnected biogeochemical processes in an aquifer system.</title>
        <authorList>
            <person name="Anantharaman K."/>
            <person name="Brown C.T."/>
            <person name="Hug L.A."/>
            <person name="Sharon I."/>
            <person name="Castelle C.J."/>
            <person name="Probst A.J."/>
            <person name="Thomas B.C."/>
            <person name="Singh A."/>
            <person name="Wilkins M.J."/>
            <person name="Karaoz U."/>
            <person name="Brodie E.L."/>
            <person name="Williams K.H."/>
            <person name="Hubbard S.S."/>
            <person name="Banfield J.F."/>
        </authorList>
    </citation>
    <scope>NUCLEOTIDE SEQUENCE [LARGE SCALE GENOMIC DNA]</scope>
</reference>
<sequence>MKKNFLIILASSLIILIIFVLFSSNKPDIGDIACPCNQNDFSGLVQPDEKLAYFEGKEINIPALAYVDDPKYVLSATSENRWIEVDLSEQKLKAWEGSNLFLETKVSSGLPGTPTPTGEFRIWVKLRATKMSGGSGRYYYYLPNVPYVMYFSGSGIPNWKGYGLHGTYWHNDFGTPRSHGCVNLPTNIAKELYYWVSPILTGNKTSIYASDTNLGTRIVIHE</sequence>
<feature type="active site" description="Nucleophile" evidence="6">
    <location>
        <position position="181"/>
    </location>
</feature>
<dbReference type="InterPro" id="IPR050979">
    <property type="entry name" value="LD-transpeptidase"/>
</dbReference>
<name>A0A1F7Y1E2_9BACT</name>
<evidence type="ECO:0000256" key="1">
    <source>
        <dbReference type="ARBA" id="ARBA00004752"/>
    </source>
</evidence>
<dbReference type="PROSITE" id="PS52029">
    <property type="entry name" value="LD_TPASE"/>
    <property type="match status" value="1"/>
</dbReference>
<dbReference type="InterPro" id="IPR005490">
    <property type="entry name" value="LD_TPept_cat_dom"/>
</dbReference>
<dbReference type="Gene3D" id="2.40.440.10">
    <property type="entry name" value="L,D-transpeptidase catalytic domain-like"/>
    <property type="match status" value="1"/>
</dbReference>
<dbReference type="InterPro" id="IPR038063">
    <property type="entry name" value="Transpep_catalytic_dom"/>
</dbReference>
<organism evidence="8 9">
    <name type="scientific">Candidatus Woesebacteria bacterium RIFCSPHIGHO2_01_FULL_38_26b</name>
    <dbReference type="NCBI Taxonomy" id="1802491"/>
    <lineage>
        <taxon>Bacteria</taxon>
        <taxon>Candidatus Woeseibacteriota</taxon>
    </lineage>
</organism>
<keyword evidence="5 6" id="KW-0961">Cell wall biogenesis/degradation</keyword>
<feature type="active site" description="Proton donor/acceptor" evidence="6">
    <location>
        <position position="165"/>
    </location>
</feature>
<evidence type="ECO:0000256" key="5">
    <source>
        <dbReference type="ARBA" id="ARBA00023316"/>
    </source>
</evidence>
<keyword evidence="3 6" id="KW-0133">Cell shape</keyword>
<dbReference type="GO" id="GO:0018104">
    <property type="term" value="P:peptidoglycan-protein cross-linking"/>
    <property type="evidence" value="ECO:0007669"/>
    <property type="project" value="TreeGrafter"/>
</dbReference>
<comment type="caution">
    <text evidence="8">The sequence shown here is derived from an EMBL/GenBank/DDBJ whole genome shotgun (WGS) entry which is preliminary data.</text>
</comment>
<dbReference type="GO" id="GO:0008360">
    <property type="term" value="P:regulation of cell shape"/>
    <property type="evidence" value="ECO:0007669"/>
    <property type="project" value="UniProtKB-UniRule"/>
</dbReference>
<evidence type="ECO:0000256" key="3">
    <source>
        <dbReference type="ARBA" id="ARBA00022960"/>
    </source>
</evidence>
<dbReference type="UniPathway" id="UPA00219"/>
<protein>
    <recommendedName>
        <fullName evidence="7">L,D-TPase catalytic domain-containing protein</fullName>
    </recommendedName>
</protein>
<dbReference type="CDD" id="cd16913">
    <property type="entry name" value="YkuD_like"/>
    <property type="match status" value="1"/>
</dbReference>
<dbReference type="GO" id="GO:0071555">
    <property type="term" value="P:cell wall organization"/>
    <property type="evidence" value="ECO:0007669"/>
    <property type="project" value="UniProtKB-UniRule"/>
</dbReference>
<dbReference type="GO" id="GO:0071972">
    <property type="term" value="F:peptidoglycan L,D-transpeptidase activity"/>
    <property type="evidence" value="ECO:0007669"/>
    <property type="project" value="TreeGrafter"/>
</dbReference>
<dbReference type="Pfam" id="PF03734">
    <property type="entry name" value="YkuD"/>
    <property type="match status" value="1"/>
</dbReference>
<evidence type="ECO:0000313" key="8">
    <source>
        <dbReference type="EMBL" id="OGM21113.1"/>
    </source>
</evidence>
<accession>A0A1F7Y1E2</accession>
<dbReference type="AlphaFoldDB" id="A0A1F7Y1E2"/>
<dbReference type="Proteomes" id="UP000176741">
    <property type="component" value="Unassembled WGS sequence"/>
</dbReference>
<evidence type="ECO:0000259" key="7">
    <source>
        <dbReference type="PROSITE" id="PS52029"/>
    </source>
</evidence>
<dbReference type="SUPFAM" id="SSF141523">
    <property type="entry name" value="L,D-transpeptidase catalytic domain-like"/>
    <property type="match status" value="1"/>
</dbReference>
<comment type="pathway">
    <text evidence="1 6">Cell wall biogenesis; peptidoglycan biosynthesis.</text>
</comment>
<dbReference type="PANTHER" id="PTHR30582:SF2">
    <property type="entry name" value="L,D-TRANSPEPTIDASE YCIB-RELATED"/>
    <property type="match status" value="1"/>
</dbReference>
<feature type="domain" description="L,D-TPase catalytic" evidence="7">
    <location>
        <begin position="81"/>
        <end position="208"/>
    </location>
</feature>
<keyword evidence="4 6" id="KW-0573">Peptidoglycan synthesis</keyword>
<dbReference type="GO" id="GO:0005576">
    <property type="term" value="C:extracellular region"/>
    <property type="evidence" value="ECO:0007669"/>
    <property type="project" value="TreeGrafter"/>
</dbReference>
<evidence type="ECO:0000313" key="9">
    <source>
        <dbReference type="Proteomes" id="UP000176741"/>
    </source>
</evidence>
<dbReference type="PANTHER" id="PTHR30582">
    <property type="entry name" value="L,D-TRANSPEPTIDASE"/>
    <property type="match status" value="1"/>
</dbReference>
<evidence type="ECO:0000256" key="6">
    <source>
        <dbReference type="PROSITE-ProRule" id="PRU01373"/>
    </source>
</evidence>
<evidence type="ECO:0000256" key="4">
    <source>
        <dbReference type="ARBA" id="ARBA00022984"/>
    </source>
</evidence>
<dbReference type="EMBL" id="MGGD01000018">
    <property type="protein sequence ID" value="OGM21113.1"/>
    <property type="molecule type" value="Genomic_DNA"/>
</dbReference>
<dbReference type="GO" id="GO:0016740">
    <property type="term" value="F:transferase activity"/>
    <property type="evidence" value="ECO:0007669"/>
    <property type="project" value="UniProtKB-KW"/>
</dbReference>